<dbReference type="PROSITE" id="PS50943">
    <property type="entry name" value="HTH_CROC1"/>
    <property type="match status" value="1"/>
</dbReference>
<dbReference type="Pfam" id="PF01381">
    <property type="entry name" value="HTH_3"/>
    <property type="match status" value="1"/>
</dbReference>
<sequence length="248" mass="28622">MGMRKNITQDSDFMHIIKELRRKKGISQTEFAHAIGVSLRTVQLYERRDANIPNKNLKKIAQFFEMTIPELVIHEFHDPNDTYGKKKPYTKKGSVFYPLEHGKLLVMSPLVLMEQQKEYITRVKTGLVSQNAFQTGFVMDSIDDELHMAFEITGDSMFDGTIDSIPNKSIVLGVELDVKEFALENTGLLNKSYVLVCKDRIICKQITNYNTEKDVYQCSNLNMAPEFQDFELLGKDVLQIFRIARRQL</sequence>
<dbReference type="SUPFAM" id="SSF47413">
    <property type="entry name" value="lambda repressor-like DNA-binding domains"/>
    <property type="match status" value="1"/>
</dbReference>
<proteinExistence type="predicted"/>
<dbReference type="InterPro" id="IPR001387">
    <property type="entry name" value="Cro/C1-type_HTH"/>
</dbReference>
<dbReference type="CDD" id="cd00093">
    <property type="entry name" value="HTH_XRE"/>
    <property type="match status" value="1"/>
</dbReference>
<evidence type="ECO:0000313" key="3">
    <source>
        <dbReference type="EMBL" id="TMU54986.1"/>
    </source>
</evidence>
<organism evidence="3 4">
    <name type="scientific">Flagellimonas algicola</name>
    <dbReference type="NCBI Taxonomy" id="2583815"/>
    <lineage>
        <taxon>Bacteria</taxon>
        <taxon>Pseudomonadati</taxon>
        <taxon>Bacteroidota</taxon>
        <taxon>Flavobacteriia</taxon>
        <taxon>Flavobacteriales</taxon>
        <taxon>Flavobacteriaceae</taxon>
        <taxon>Flagellimonas</taxon>
    </lineage>
</organism>
<dbReference type="Proteomes" id="UP000751614">
    <property type="component" value="Unassembled WGS sequence"/>
</dbReference>
<comment type="caution">
    <text evidence="3">The sequence shown here is derived from an EMBL/GenBank/DDBJ whole genome shotgun (WGS) entry which is preliminary data.</text>
</comment>
<dbReference type="InterPro" id="IPR010982">
    <property type="entry name" value="Lambda_DNA-bd_dom_sf"/>
</dbReference>
<keyword evidence="1" id="KW-0238">DNA-binding</keyword>
<dbReference type="PANTHER" id="PTHR46558:SF4">
    <property type="entry name" value="DNA-BIDING PHAGE PROTEIN"/>
    <property type="match status" value="1"/>
</dbReference>
<evidence type="ECO:0000259" key="2">
    <source>
        <dbReference type="PROSITE" id="PS50943"/>
    </source>
</evidence>
<accession>A0ABY2WJH4</accession>
<protein>
    <submittedName>
        <fullName evidence="3">Helix-turn-helix transcriptional regulator</fullName>
    </submittedName>
</protein>
<keyword evidence="4" id="KW-1185">Reference proteome</keyword>
<name>A0ABY2WJH4_9FLAO</name>
<dbReference type="SMART" id="SM00530">
    <property type="entry name" value="HTH_XRE"/>
    <property type="match status" value="1"/>
</dbReference>
<dbReference type="PANTHER" id="PTHR46558">
    <property type="entry name" value="TRACRIPTIONAL REGULATORY PROTEIN-RELATED-RELATED"/>
    <property type="match status" value="1"/>
</dbReference>
<dbReference type="EMBL" id="VCNI01000002">
    <property type="protein sequence ID" value="TMU54986.1"/>
    <property type="molecule type" value="Genomic_DNA"/>
</dbReference>
<dbReference type="Gene3D" id="1.10.260.40">
    <property type="entry name" value="lambda repressor-like DNA-binding domains"/>
    <property type="match status" value="1"/>
</dbReference>
<feature type="domain" description="HTH cro/C1-type" evidence="2">
    <location>
        <begin position="17"/>
        <end position="71"/>
    </location>
</feature>
<evidence type="ECO:0000313" key="4">
    <source>
        <dbReference type="Proteomes" id="UP000751614"/>
    </source>
</evidence>
<gene>
    <name evidence="3" type="ORF">FGG15_12400</name>
</gene>
<reference evidence="3 4" key="1">
    <citation type="submission" date="2019-05" db="EMBL/GenBank/DDBJ databases">
        <title>Flagellimonas sp. AsT0115, sp. nov., isolated from a marine red algae, Asparagopsis taxiformis.</title>
        <authorList>
            <person name="Kim J."/>
            <person name="Jeong S.E."/>
            <person name="Jeon C.O."/>
        </authorList>
    </citation>
    <scope>NUCLEOTIDE SEQUENCE [LARGE SCALE GENOMIC DNA]</scope>
    <source>
        <strain evidence="3 4">AsT0115</strain>
    </source>
</reference>
<evidence type="ECO:0000256" key="1">
    <source>
        <dbReference type="ARBA" id="ARBA00023125"/>
    </source>
</evidence>